<dbReference type="SMART" id="SM00382">
    <property type="entry name" value="AAA"/>
    <property type="match status" value="1"/>
</dbReference>
<evidence type="ECO:0000313" key="11">
    <source>
        <dbReference type="EMBL" id="GFR46198.1"/>
    </source>
</evidence>
<dbReference type="Gene3D" id="3.40.50.300">
    <property type="entry name" value="P-loop containing nucleotide triphosphate hydrolases"/>
    <property type="match status" value="1"/>
</dbReference>
<dbReference type="InterPro" id="IPR017871">
    <property type="entry name" value="ABC_transporter-like_CS"/>
</dbReference>
<feature type="transmembrane region" description="Helical" evidence="9">
    <location>
        <begin position="638"/>
        <end position="657"/>
    </location>
</feature>
<dbReference type="SUPFAM" id="SSF52540">
    <property type="entry name" value="P-loop containing nucleoside triphosphate hydrolases"/>
    <property type="match status" value="1"/>
</dbReference>
<keyword evidence="3 9" id="KW-0812">Transmembrane</keyword>
<dbReference type="InterPro" id="IPR013525">
    <property type="entry name" value="ABC2_TM"/>
</dbReference>
<evidence type="ECO:0000256" key="4">
    <source>
        <dbReference type="ARBA" id="ARBA00022741"/>
    </source>
</evidence>
<dbReference type="InterPro" id="IPR003439">
    <property type="entry name" value="ABC_transporter-like_ATP-bd"/>
</dbReference>
<keyword evidence="2" id="KW-0813">Transport</keyword>
<evidence type="ECO:0000256" key="9">
    <source>
        <dbReference type="SAM" id="Phobius"/>
    </source>
</evidence>
<dbReference type="PROSITE" id="PS00211">
    <property type="entry name" value="ABC_TRANSPORTER_1"/>
    <property type="match status" value="1"/>
</dbReference>
<comment type="subcellular location">
    <subcellularLocation>
        <location evidence="1">Membrane</location>
        <topology evidence="1">Multi-pass membrane protein</topology>
    </subcellularLocation>
</comment>
<keyword evidence="7 9" id="KW-0472">Membrane</keyword>
<dbReference type="InterPro" id="IPR003593">
    <property type="entry name" value="AAA+_ATPase"/>
</dbReference>
<evidence type="ECO:0000256" key="2">
    <source>
        <dbReference type="ARBA" id="ARBA00022448"/>
    </source>
</evidence>
<dbReference type="GO" id="GO:0016887">
    <property type="term" value="F:ATP hydrolysis activity"/>
    <property type="evidence" value="ECO:0007669"/>
    <property type="project" value="InterPro"/>
</dbReference>
<feature type="transmembrane region" description="Helical" evidence="9">
    <location>
        <begin position="669"/>
        <end position="690"/>
    </location>
</feature>
<evidence type="ECO:0000313" key="12">
    <source>
        <dbReference type="Proteomes" id="UP001054857"/>
    </source>
</evidence>
<evidence type="ECO:0000256" key="5">
    <source>
        <dbReference type="ARBA" id="ARBA00022840"/>
    </source>
</evidence>
<comment type="caution">
    <text evidence="11">The sequence shown here is derived from an EMBL/GenBank/DDBJ whole genome shotgun (WGS) entry which is preliminary data.</text>
</comment>
<evidence type="ECO:0000256" key="6">
    <source>
        <dbReference type="ARBA" id="ARBA00022989"/>
    </source>
</evidence>
<feature type="transmembrane region" description="Helical" evidence="9">
    <location>
        <begin position="761"/>
        <end position="784"/>
    </location>
</feature>
<accession>A0AAD3DQV5</accession>
<dbReference type="PANTHER" id="PTHR48041">
    <property type="entry name" value="ABC TRANSPORTER G FAMILY MEMBER 28"/>
    <property type="match status" value="1"/>
</dbReference>
<dbReference type="GO" id="GO:0140359">
    <property type="term" value="F:ABC-type transporter activity"/>
    <property type="evidence" value="ECO:0007669"/>
    <property type="project" value="InterPro"/>
</dbReference>
<organism evidence="11 12">
    <name type="scientific">Astrephomene gubernaculifera</name>
    <dbReference type="NCBI Taxonomy" id="47775"/>
    <lineage>
        <taxon>Eukaryota</taxon>
        <taxon>Viridiplantae</taxon>
        <taxon>Chlorophyta</taxon>
        <taxon>core chlorophytes</taxon>
        <taxon>Chlorophyceae</taxon>
        <taxon>CS clade</taxon>
        <taxon>Chlamydomonadales</taxon>
        <taxon>Astrephomenaceae</taxon>
        <taxon>Astrephomene</taxon>
    </lineage>
</organism>
<evidence type="ECO:0000256" key="8">
    <source>
        <dbReference type="SAM" id="MobiDB-lite"/>
    </source>
</evidence>
<protein>
    <recommendedName>
        <fullName evidence="10">ABC transporter domain-containing protein</fullName>
    </recommendedName>
</protein>
<sequence>LGSPAASAAGGGAGLAAGLVLSWENISVRVPLGRGRVRYVLQSVSGISGPAAAAATAAAAVSPSAASGGSPYSGDKGSAATQAAVRSYGSGGSGGGIGPEPAAAGATTGSTVVHLAGWPGMSAAGGGGGVGSSSAVQPLSMAPAGSGAGVGSAGVGGIFARLGLTSPSKWRRRRSSSSGGVVVSGGGGGGAHGDAATAALGGEGAGGGGGGGGRCCLFAILGPSGAGKTTLMDVLAGRRHGTAGGVSGEIRINGHRVGAAQLRKVCGYVPQEIVLPGTSTVSEYLTFHAALRLPAALAARGCGRGSPAAARVAAVVGELGLGRVAHRLIGDEFVRGLSGGEKRRVSIAVELLTRPGLLLLDEPTTGLDSSNAARVVELLAGLAAGGVNTALSIHQPRPDVLRSMDRLMLLSGDGRVVYTGPTGRMHEHFSSLGYQLPRDSAAVADAVLDLVIRAPPSEAAALVAGWRGGRVAAEDAEWMARVQLGDALLHTQRAQALAALRKYESSFRHQVAVLSRRRASGLVRHPMLVALHFLATGLMALGVGAIYWHTGRDTGGIQDRFGSLFFQLLFLALLSLSSLPVWRDEALLFMRERASGVYGTAAYFTSVVLWDLLPLRVLPPALFSVISYGMIGLRATPAAVLCHWAVLVAANITAAAANMSVGAAVGSVSLANMVGSLCVLASSLFGGFLLSRSRMPRLVAWLADLSYVRYAFEALLIGEFGGATGFRFTGFHQPGTPPDQVPYVDVTGDEVLQTFGFRTDAWLADVAGLLLLMCFFLASTFLLLRYRGRP</sequence>
<dbReference type="Proteomes" id="UP001054857">
    <property type="component" value="Unassembled WGS sequence"/>
</dbReference>
<evidence type="ECO:0000259" key="10">
    <source>
        <dbReference type="PROSITE" id="PS50893"/>
    </source>
</evidence>
<proteinExistence type="predicted"/>
<feature type="transmembrane region" description="Helical" evidence="9">
    <location>
        <begin position="602"/>
        <end position="626"/>
    </location>
</feature>
<evidence type="ECO:0000256" key="3">
    <source>
        <dbReference type="ARBA" id="ARBA00022692"/>
    </source>
</evidence>
<gene>
    <name evidence="11" type="ORF">Agub_g7729</name>
</gene>
<evidence type="ECO:0000256" key="7">
    <source>
        <dbReference type="ARBA" id="ARBA00023136"/>
    </source>
</evidence>
<keyword evidence="5" id="KW-0067">ATP-binding</keyword>
<dbReference type="EMBL" id="BMAR01000013">
    <property type="protein sequence ID" value="GFR46198.1"/>
    <property type="molecule type" value="Genomic_DNA"/>
</dbReference>
<feature type="non-terminal residue" evidence="11">
    <location>
        <position position="790"/>
    </location>
</feature>
<reference evidence="11 12" key="1">
    <citation type="journal article" date="2021" name="Sci. Rep.">
        <title>Genome sequencing of the multicellular alga Astrephomene provides insights into convergent evolution of germ-soma differentiation.</title>
        <authorList>
            <person name="Yamashita S."/>
            <person name="Yamamoto K."/>
            <person name="Matsuzaki R."/>
            <person name="Suzuki S."/>
            <person name="Yamaguchi H."/>
            <person name="Hirooka S."/>
            <person name="Minakuchi Y."/>
            <person name="Miyagishima S."/>
            <person name="Kawachi M."/>
            <person name="Toyoda A."/>
            <person name="Nozaki H."/>
        </authorList>
    </citation>
    <scope>NUCLEOTIDE SEQUENCE [LARGE SCALE GENOMIC DNA]</scope>
    <source>
        <strain evidence="11 12">NIES-4017</strain>
    </source>
</reference>
<dbReference type="InterPro" id="IPR027417">
    <property type="entry name" value="P-loop_NTPase"/>
</dbReference>
<dbReference type="AlphaFoldDB" id="A0AAD3DQV5"/>
<dbReference type="Pfam" id="PF00005">
    <property type="entry name" value="ABC_tran"/>
    <property type="match status" value="1"/>
</dbReference>
<dbReference type="GO" id="GO:0016020">
    <property type="term" value="C:membrane"/>
    <property type="evidence" value="ECO:0007669"/>
    <property type="project" value="UniProtKB-SubCell"/>
</dbReference>
<name>A0AAD3DQV5_9CHLO</name>
<dbReference type="GO" id="GO:0005524">
    <property type="term" value="F:ATP binding"/>
    <property type="evidence" value="ECO:0007669"/>
    <property type="project" value="UniProtKB-KW"/>
</dbReference>
<feature type="region of interest" description="Disordered" evidence="8">
    <location>
        <begin position="167"/>
        <end position="187"/>
    </location>
</feature>
<keyword evidence="12" id="KW-1185">Reference proteome</keyword>
<feature type="transmembrane region" description="Helical" evidence="9">
    <location>
        <begin position="527"/>
        <end position="549"/>
    </location>
</feature>
<dbReference type="PROSITE" id="PS50893">
    <property type="entry name" value="ABC_TRANSPORTER_2"/>
    <property type="match status" value="1"/>
</dbReference>
<evidence type="ECO:0000256" key="1">
    <source>
        <dbReference type="ARBA" id="ARBA00004141"/>
    </source>
</evidence>
<dbReference type="Pfam" id="PF01061">
    <property type="entry name" value="ABC2_membrane"/>
    <property type="match status" value="1"/>
</dbReference>
<dbReference type="PANTHER" id="PTHR48041:SF2">
    <property type="entry name" value="ATP-DEPENDENT PERMEASE-RELATED"/>
    <property type="match status" value="1"/>
</dbReference>
<feature type="transmembrane region" description="Helical" evidence="9">
    <location>
        <begin position="561"/>
        <end position="582"/>
    </location>
</feature>
<keyword evidence="6 9" id="KW-1133">Transmembrane helix</keyword>
<keyword evidence="4" id="KW-0547">Nucleotide-binding</keyword>
<feature type="domain" description="ABC transporter" evidence="10">
    <location>
        <begin position="191"/>
        <end position="437"/>
    </location>
</feature>
<dbReference type="InterPro" id="IPR050352">
    <property type="entry name" value="ABCG_transporters"/>
</dbReference>